<gene>
    <name evidence="4" type="ORF">KG103_16720</name>
</gene>
<dbReference type="InterPro" id="IPR014721">
    <property type="entry name" value="Ribsml_uS5_D2-typ_fold_subgr"/>
</dbReference>
<dbReference type="InterPro" id="IPR047872">
    <property type="entry name" value="EFG_IV"/>
</dbReference>
<dbReference type="InterPro" id="IPR000795">
    <property type="entry name" value="T_Tr_GTP-bd_dom"/>
</dbReference>
<reference evidence="4 5" key="1">
    <citation type="submission" date="2021-05" db="EMBL/GenBank/DDBJ databases">
        <title>Novel species in genus Cellulomonas.</title>
        <authorList>
            <person name="Zhang G."/>
        </authorList>
    </citation>
    <scope>NUCLEOTIDE SEQUENCE [LARGE SCALE GENOMIC DNA]</scope>
    <source>
        <strain evidence="5">zg-ZUI222</strain>
    </source>
</reference>
<dbReference type="Pfam" id="PF14492">
    <property type="entry name" value="EFG_III"/>
    <property type="match status" value="1"/>
</dbReference>
<dbReference type="EMBL" id="CP074405">
    <property type="protein sequence ID" value="QVI62035.1"/>
    <property type="molecule type" value="Genomic_DNA"/>
</dbReference>
<dbReference type="PRINTS" id="PR00315">
    <property type="entry name" value="ELONGATNFCT"/>
</dbReference>
<dbReference type="NCBIfam" id="TIGR00231">
    <property type="entry name" value="small_GTP"/>
    <property type="match status" value="1"/>
</dbReference>
<dbReference type="SMART" id="SM00838">
    <property type="entry name" value="EFG_C"/>
    <property type="match status" value="1"/>
</dbReference>
<dbReference type="SUPFAM" id="SSF52540">
    <property type="entry name" value="P-loop containing nucleoside triphosphate hydrolases"/>
    <property type="match status" value="1"/>
</dbReference>
<keyword evidence="5" id="KW-1185">Reference proteome</keyword>
<dbReference type="CDD" id="cd03713">
    <property type="entry name" value="EFG_mtEFG_C"/>
    <property type="match status" value="1"/>
</dbReference>
<dbReference type="Gene3D" id="3.30.70.870">
    <property type="entry name" value="Elongation Factor G (Translational Gtpase), domain 3"/>
    <property type="match status" value="1"/>
</dbReference>
<dbReference type="SUPFAM" id="SSF54980">
    <property type="entry name" value="EF-G C-terminal domain-like"/>
    <property type="match status" value="2"/>
</dbReference>
<keyword evidence="4" id="KW-0251">Elongation factor</keyword>
<dbReference type="SMART" id="SM00889">
    <property type="entry name" value="EFG_IV"/>
    <property type="match status" value="1"/>
</dbReference>
<dbReference type="Gene3D" id="3.30.230.10">
    <property type="match status" value="1"/>
</dbReference>
<protein>
    <submittedName>
        <fullName evidence="4">Elongation factor G</fullName>
    </submittedName>
</protein>
<keyword evidence="4" id="KW-0648">Protein biosynthesis</keyword>
<feature type="domain" description="Tr-type G" evidence="3">
    <location>
        <begin position="7"/>
        <end position="286"/>
    </location>
</feature>
<accession>A0ABX8D5C5</accession>
<dbReference type="InterPro" id="IPR005225">
    <property type="entry name" value="Small_GTP-bd"/>
</dbReference>
<proteinExistence type="predicted"/>
<dbReference type="Pfam" id="PF03764">
    <property type="entry name" value="EFG_IV"/>
    <property type="match status" value="1"/>
</dbReference>
<name>A0ABX8D5C5_9CELL</name>
<dbReference type="CDD" id="cd01434">
    <property type="entry name" value="EFG_mtEFG1_IV"/>
    <property type="match status" value="1"/>
</dbReference>
<dbReference type="Gene3D" id="3.40.50.300">
    <property type="entry name" value="P-loop containing nucleotide triphosphate hydrolases"/>
    <property type="match status" value="1"/>
</dbReference>
<dbReference type="InterPro" id="IPR035649">
    <property type="entry name" value="EFG_V"/>
</dbReference>
<organism evidence="4 5">
    <name type="scientific">Cellulomonas wangleii</name>
    <dbReference type="NCBI Taxonomy" id="2816956"/>
    <lineage>
        <taxon>Bacteria</taxon>
        <taxon>Bacillati</taxon>
        <taxon>Actinomycetota</taxon>
        <taxon>Actinomycetes</taxon>
        <taxon>Micrococcales</taxon>
        <taxon>Cellulomonadaceae</taxon>
        <taxon>Cellulomonas</taxon>
    </lineage>
</organism>
<dbReference type="PANTHER" id="PTHR43261:SF6">
    <property type="entry name" value="ELONGATION FACTOR G-LIKE PROTEIN"/>
    <property type="match status" value="1"/>
</dbReference>
<dbReference type="PANTHER" id="PTHR43261">
    <property type="entry name" value="TRANSLATION ELONGATION FACTOR G-RELATED"/>
    <property type="match status" value="1"/>
</dbReference>
<dbReference type="Gene3D" id="3.30.70.240">
    <property type="match status" value="1"/>
</dbReference>
<dbReference type="Gene3D" id="2.40.30.10">
    <property type="entry name" value="Translation factors"/>
    <property type="match status" value="1"/>
</dbReference>
<dbReference type="RefSeq" id="WP_207339603.1">
    <property type="nucleotide sequence ID" value="NZ_CP074405.1"/>
</dbReference>
<dbReference type="InterPro" id="IPR000640">
    <property type="entry name" value="EFG_V-like"/>
</dbReference>
<dbReference type="Pfam" id="PF00009">
    <property type="entry name" value="GTP_EFTU"/>
    <property type="match status" value="1"/>
</dbReference>
<dbReference type="SUPFAM" id="SSF50447">
    <property type="entry name" value="Translation proteins"/>
    <property type="match status" value="1"/>
</dbReference>
<dbReference type="InterPro" id="IPR041095">
    <property type="entry name" value="EFG_II"/>
</dbReference>
<dbReference type="SUPFAM" id="SSF54211">
    <property type="entry name" value="Ribosomal protein S5 domain 2-like"/>
    <property type="match status" value="1"/>
</dbReference>
<dbReference type="GO" id="GO:0003746">
    <property type="term" value="F:translation elongation factor activity"/>
    <property type="evidence" value="ECO:0007669"/>
    <property type="project" value="UniProtKB-KW"/>
</dbReference>
<keyword evidence="2" id="KW-0342">GTP-binding</keyword>
<dbReference type="InterPro" id="IPR027417">
    <property type="entry name" value="P-loop_NTPase"/>
</dbReference>
<dbReference type="NCBIfam" id="NF009379">
    <property type="entry name" value="PRK12740.1-3"/>
    <property type="match status" value="1"/>
</dbReference>
<dbReference type="Proteomes" id="UP000677804">
    <property type="component" value="Chromosome"/>
</dbReference>
<dbReference type="InterPro" id="IPR009000">
    <property type="entry name" value="Transl_B-barrel_sf"/>
</dbReference>
<dbReference type="Pfam" id="PF22042">
    <property type="entry name" value="EF-G_D2"/>
    <property type="match status" value="1"/>
</dbReference>
<evidence type="ECO:0000256" key="1">
    <source>
        <dbReference type="ARBA" id="ARBA00022741"/>
    </source>
</evidence>
<evidence type="ECO:0000256" key="2">
    <source>
        <dbReference type="ARBA" id="ARBA00023134"/>
    </source>
</evidence>
<sequence length="685" mass="71626">MDQAPSAAVRTVALIGASGSGKTTLTEALLHRAGTVPRAGRVEDGSTVSDHEPEEIARGISLALGIAPFRWQTDDGTPYDVTLLDTPGFLDFAGAVDTALAVADLAVVVVSAVDGVQAGTHLAWRAAAEAGVPRVVVVTKEDKARADFHRVLSELRDAFGSIVVPLELPFGDETAFTGIADVLSEEGYGYDADGRHHDEPLPSGVAEEEHRLHEQVTEEIVAHDDDQLERYLAGDEPSAADLGRTLAQEVCAGEAVPVMVVSGTTGVGVDRLADLVCLLCPGGEARSRTVLAGDVEVQVAPDPAGPTLLHAFRTVADPFVGQVTVFRVLSGTVRAGDRLLNTTTRTEERLPGLFRLRGKEHLPVDEVVAGQVGAVAKLTGTPTGSLLAAKGSPGVQLTAPPTRERPGVYALALDPVTQSDDDRLSAALARLAAEDPTLTVDRTGDRTVLRGLGDTHLAVALERLARVFGVHVTTSPVPVGYRETIARPVEAEGKVKKQSGGHGQYAVVQLRVSPLPAGSGFEFVDSIVGGAIPRTYLPAVERGVREAMAAGGPHGFPVVDLRVEAVDGKAHSVDSSDMAFRTAAAAGLREALTTAGTMVLEPVCRVHVTVPQSAQGDVMSDLAARRGRITDTVSLDGGEVVVEATVPEAELSRYVLDLRSLTGGRGELTVAPDHYAPCPDHLVPA</sequence>
<dbReference type="Pfam" id="PF00679">
    <property type="entry name" value="EFG_C"/>
    <property type="match status" value="1"/>
</dbReference>
<evidence type="ECO:0000259" key="3">
    <source>
        <dbReference type="PROSITE" id="PS51722"/>
    </source>
</evidence>
<dbReference type="InterPro" id="IPR053905">
    <property type="entry name" value="EF-G-like_DII"/>
</dbReference>
<dbReference type="NCBIfam" id="NF009381">
    <property type="entry name" value="PRK12740.1-5"/>
    <property type="match status" value="1"/>
</dbReference>
<evidence type="ECO:0000313" key="4">
    <source>
        <dbReference type="EMBL" id="QVI62035.1"/>
    </source>
</evidence>
<dbReference type="PROSITE" id="PS51722">
    <property type="entry name" value="G_TR_2"/>
    <property type="match status" value="1"/>
</dbReference>
<dbReference type="InterPro" id="IPR020568">
    <property type="entry name" value="Ribosomal_Su5_D2-typ_SF"/>
</dbReference>
<evidence type="ECO:0000313" key="5">
    <source>
        <dbReference type="Proteomes" id="UP000677804"/>
    </source>
</evidence>
<dbReference type="InterPro" id="IPR005517">
    <property type="entry name" value="Transl_elong_EFG/EF2_IV"/>
</dbReference>
<keyword evidence="1" id="KW-0547">Nucleotide-binding</keyword>
<dbReference type="InterPro" id="IPR035647">
    <property type="entry name" value="EFG_III/V"/>
</dbReference>